<evidence type="ECO:0000256" key="1">
    <source>
        <dbReference type="SAM" id="MobiDB-lite"/>
    </source>
</evidence>
<feature type="region of interest" description="Disordered" evidence="1">
    <location>
        <begin position="66"/>
        <end position="110"/>
    </location>
</feature>
<name>A0A9Q1EEB4_SYNKA</name>
<gene>
    <name evidence="2" type="ORF">SKAU_G00384470</name>
</gene>
<evidence type="ECO:0000313" key="2">
    <source>
        <dbReference type="EMBL" id="KAJ8337227.1"/>
    </source>
</evidence>
<protein>
    <submittedName>
        <fullName evidence="2">Uncharacterized protein</fullName>
    </submittedName>
</protein>
<dbReference type="EMBL" id="JAINUF010000019">
    <property type="protein sequence ID" value="KAJ8337227.1"/>
    <property type="molecule type" value="Genomic_DNA"/>
</dbReference>
<evidence type="ECO:0000313" key="3">
    <source>
        <dbReference type="Proteomes" id="UP001152622"/>
    </source>
</evidence>
<dbReference type="AlphaFoldDB" id="A0A9Q1EEB4"/>
<comment type="caution">
    <text evidence="2">The sequence shown here is derived from an EMBL/GenBank/DDBJ whole genome shotgun (WGS) entry which is preliminary data.</text>
</comment>
<keyword evidence="3" id="KW-1185">Reference proteome</keyword>
<sequence length="134" mass="14416">MFAAPRRTSIAHASLLHELICDLGSQAKFPNLRFAARIALLDSAPSQPSPFLSALTMVHLQVMSTETDHSSGLMSARREDLRGGRRITAPARCPRDDARTGPGGPGESFVRNAKARQGCCALDMTSEGPRPCSR</sequence>
<dbReference type="Proteomes" id="UP001152622">
    <property type="component" value="Chromosome 19"/>
</dbReference>
<reference evidence="2" key="1">
    <citation type="journal article" date="2023" name="Science">
        <title>Genome structures resolve the early diversification of teleost fishes.</title>
        <authorList>
            <person name="Parey E."/>
            <person name="Louis A."/>
            <person name="Montfort J."/>
            <person name="Bouchez O."/>
            <person name="Roques C."/>
            <person name="Iampietro C."/>
            <person name="Lluch J."/>
            <person name="Castinel A."/>
            <person name="Donnadieu C."/>
            <person name="Desvignes T."/>
            <person name="Floi Bucao C."/>
            <person name="Jouanno E."/>
            <person name="Wen M."/>
            <person name="Mejri S."/>
            <person name="Dirks R."/>
            <person name="Jansen H."/>
            <person name="Henkel C."/>
            <person name="Chen W.J."/>
            <person name="Zahm M."/>
            <person name="Cabau C."/>
            <person name="Klopp C."/>
            <person name="Thompson A.W."/>
            <person name="Robinson-Rechavi M."/>
            <person name="Braasch I."/>
            <person name="Lecointre G."/>
            <person name="Bobe J."/>
            <person name="Postlethwait J.H."/>
            <person name="Berthelot C."/>
            <person name="Roest Crollius H."/>
            <person name="Guiguen Y."/>
        </authorList>
    </citation>
    <scope>NUCLEOTIDE SEQUENCE</scope>
    <source>
        <strain evidence="2">WJC10195</strain>
    </source>
</reference>
<organism evidence="2 3">
    <name type="scientific">Synaphobranchus kaupii</name>
    <name type="common">Kaup's arrowtooth eel</name>
    <dbReference type="NCBI Taxonomy" id="118154"/>
    <lineage>
        <taxon>Eukaryota</taxon>
        <taxon>Metazoa</taxon>
        <taxon>Chordata</taxon>
        <taxon>Craniata</taxon>
        <taxon>Vertebrata</taxon>
        <taxon>Euteleostomi</taxon>
        <taxon>Actinopterygii</taxon>
        <taxon>Neopterygii</taxon>
        <taxon>Teleostei</taxon>
        <taxon>Anguilliformes</taxon>
        <taxon>Synaphobranchidae</taxon>
        <taxon>Synaphobranchus</taxon>
    </lineage>
</organism>
<proteinExistence type="predicted"/>
<accession>A0A9Q1EEB4</accession>